<dbReference type="CDD" id="cd00303">
    <property type="entry name" value="retropepsin_like"/>
    <property type="match status" value="1"/>
</dbReference>
<dbReference type="InterPro" id="IPR021109">
    <property type="entry name" value="Peptidase_aspartic_dom_sf"/>
</dbReference>
<accession>A0A6D2HWT9</accession>
<gene>
    <name evidence="3" type="ORF">MERR_LOCUS7422</name>
</gene>
<feature type="domain" description="Retrotransposon gag" evidence="2">
    <location>
        <begin position="58"/>
        <end position="150"/>
    </location>
</feature>
<feature type="region of interest" description="Disordered" evidence="1">
    <location>
        <begin position="392"/>
        <end position="411"/>
    </location>
</feature>
<feature type="compositionally biased region" description="Basic and acidic residues" evidence="1">
    <location>
        <begin position="272"/>
        <end position="290"/>
    </location>
</feature>
<dbReference type="Gene3D" id="2.40.70.10">
    <property type="entry name" value="Acid Proteases"/>
    <property type="match status" value="1"/>
</dbReference>
<dbReference type="PANTHER" id="PTHR33067">
    <property type="entry name" value="RNA-DIRECTED DNA POLYMERASE-RELATED"/>
    <property type="match status" value="1"/>
</dbReference>
<evidence type="ECO:0000313" key="3">
    <source>
        <dbReference type="EMBL" id="CAA7020187.1"/>
    </source>
</evidence>
<dbReference type="PANTHER" id="PTHR33067:SF31">
    <property type="entry name" value="RNA-DIRECTED DNA POLYMERASE"/>
    <property type="match status" value="1"/>
</dbReference>
<dbReference type="Pfam" id="PF03732">
    <property type="entry name" value="Retrotrans_gag"/>
    <property type="match status" value="1"/>
</dbReference>
<protein>
    <recommendedName>
        <fullName evidence="2">Retrotransposon gag domain-containing protein</fullName>
    </recommendedName>
</protein>
<evidence type="ECO:0000313" key="4">
    <source>
        <dbReference type="Proteomes" id="UP000467841"/>
    </source>
</evidence>
<comment type="caution">
    <text evidence="3">The sequence shown here is derived from an EMBL/GenBank/DDBJ whole genome shotgun (WGS) entry which is preliminary data.</text>
</comment>
<evidence type="ECO:0000256" key="1">
    <source>
        <dbReference type="SAM" id="MobiDB-lite"/>
    </source>
</evidence>
<evidence type="ECO:0000259" key="2">
    <source>
        <dbReference type="Pfam" id="PF03732"/>
    </source>
</evidence>
<reference evidence="3" key="1">
    <citation type="submission" date="2020-01" db="EMBL/GenBank/DDBJ databases">
        <authorList>
            <person name="Mishra B."/>
        </authorList>
    </citation>
    <scope>NUCLEOTIDE SEQUENCE [LARGE SCALE GENOMIC DNA]</scope>
</reference>
<dbReference type="EMBL" id="CACVBM020000532">
    <property type="protein sequence ID" value="CAA7020187.1"/>
    <property type="molecule type" value="Genomic_DNA"/>
</dbReference>
<feature type="region of interest" description="Disordered" evidence="1">
    <location>
        <begin position="1"/>
        <end position="34"/>
    </location>
</feature>
<name>A0A6D2HWT9_9BRAS</name>
<proteinExistence type="predicted"/>
<feature type="region of interest" description="Disordered" evidence="1">
    <location>
        <begin position="272"/>
        <end position="304"/>
    </location>
</feature>
<dbReference type="OrthoDB" id="849214at2759"/>
<sequence>MSDSDDQEERDNLAAREIALAEQHEDPPDPNAAHIAPMMESDTMKNAGGAPKEYLKCKLFSFTLTGKALRWVKSLPAQSITTWKEYKVAFLGHFFTKQRANLLREKISSFQQGPVEPFHEALERFKDYTRECPNHGLSDGSLWNIFYRGISGKCRFSLDTASNGNFMTKTVTEAKILIENLASSDSDNFIGHERAVKAINSDPYRDGYSEIKAMMAEILRNQGREVERQREAYRVESTIIQDYFGDLIPSFQEEVNFVGIDGSAHREEAWKGEHDVFTQESPNEKRDVHGGRNYQQPPHKRRMEPRSNFEDLITFIKSSHREHTALIDERLESAFTRLNEKLDSISSFTRDLDLRVANIASSIKREEGVLPGKVEINPRRAAVAAITLRNGKGIEPGTQEEVEKPPEEPRVYEPKIPYRNVLSQPKKEKEQAKLKDLVSQLSVRLPFIDACQIIPSLRKYMKAILTSNVSLEEGAMMITKECSAILQNRMPEKLNDPGMAKLLGITDFKPTKISLVFADRSVRRPVGVIMDVPIMVGDCYIPADFVVLELEHQPKDPLILGRPFLATAGAIIDVKNGKIDLHLGDIVMNFE</sequence>
<keyword evidence="4" id="KW-1185">Reference proteome</keyword>
<organism evidence="3 4">
    <name type="scientific">Microthlaspi erraticum</name>
    <dbReference type="NCBI Taxonomy" id="1685480"/>
    <lineage>
        <taxon>Eukaryota</taxon>
        <taxon>Viridiplantae</taxon>
        <taxon>Streptophyta</taxon>
        <taxon>Embryophyta</taxon>
        <taxon>Tracheophyta</taxon>
        <taxon>Spermatophyta</taxon>
        <taxon>Magnoliopsida</taxon>
        <taxon>eudicotyledons</taxon>
        <taxon>Gunneridae</taxon>
        <taxon>Pentapetalae</taxon>
        <taxon>rosids</taxon>
        <taxon>malvids</taxon>
        <taxon>Brassicales</taxon>
        <taxon>Brassicaceae</taxon>
        <taxon>Coluteocarpeae</taxon>
        <taxon>Microthlaspi</taxon>
    </lineage>
</organism>
<dbReference type="Proteomes" id="UP000467841">
    <property type="component" value="Unassembled WGS sequence"/>
</dbReference>
<dbReference type="InterPro" id="IPR005162">
    <property type="entry name" value="Retrotrans_gag_dom"/>
</dbReference>
<dbReference type="AlphaFoldDB" id="A0A6D2HWT9"/>
<feature type="compositionally biased region" description="Basic and acidic residues" evidence="1">
    <location>
        <begin position="401"/>
        <end position="411"/>
    </location>
</feature>